<name>A0A6J5SVQ7_9CAUD</name>
<evidence type="ECO:0000313" key="1">
    <source>
        <dbReference type="EMBL" id="CAB4186637.1"/>
    </source>
</evidence>
<evidence type="ECO:0000313" key="2">
    <source>
        <dbReference type="EMBL" id="CAB4199013.1"/>
    </source>
</evidence>
<dbReference type="EMBL" id="LR797098">
    <property type="protein sequence ID" value="CAB4186637.1"/>
    <property type="molecule type" value="Genomic_DNA"/>
</dbReference>
<proteinExistence type="predicted"/>
<gene>
    <name evidence="1" type="ORF">UFOVP1150_39</name>
    <name evidence="2" type="ORF">UFOVP1329_14</name>
    <name evidence="3" type="ORF">UFOVP1595_22</name>
</gene>
<organism evidence="3">
    <name type="scientific">uncultured Caudovirales phage</name>
    <dbReference type="NCBI Taxonomy" id="2100421"/>
    <lineage>
        <taxon>Viruses</taxon>
        <taxon>Duplodnaviria</taxon>
        <taxon>Heunggongvirae</taxon>
        <taxon>Uroviricota</taxon>
        <taxon>Caudoviricetes</taxon>
        <taxon>Peduoviridae</taxon>
        <taxon>Maltschvirus</taxon>
        <taxon>Maltschvirus maltsch</taxon>
    </lineage>
</organism>
<sequence length="864" mass="93405">MKALINSFNSGEVTPLVVGRVDMETMRRACRSLKNFIPRVFGGAFRRPSMMYLGEAAVPDQHARLLPFAYSTEKKFIIELGHLVARVHDADTGDVLAGPFASPWTAAQVDAVSYTQVNNVMWLVHPAVAPHELTRVTNSSWTLDPMPWSAQNAFPPMMDENVGATKLSVAATTGSGVLMSSTTPIFDAAHVGSYWRIGHFRDSLSSELTFAPDPLRSGETANVSLSAQTWKIETTGQWAGTVYIEKWNATDGDYDVVEQRENSTGNQVSVTGYGTGLFRLRVRDVTISPAVNVTFKIGIWNGAAIVSPQTITMTPPAYLTANGSELRVTGSWQLTTYGRWAGDMFVEEKNAAGDWDVLRRWTGAMDRNISATGTIAGNETVLRVRGAGVYAAPASDVAKPRWVLEATDALVYGTVKVVGFNSATQVTVDIISPAFSTAATTSWTEGAFSGVRGYPAAVAMHEQRLVFAGTTAQPQTIWGSAAADFRNFLQTGLDDASYSYQIGAQQSNPILWLASQDGLIVGTQGDEWLLTGGGDKAITPSNVRTKRQSGYGSLQLQPLLVGSTVIFVQRGGLNLREYVFQWESQNYIAPSITQLFSHRTLSGIRAMTFSQNPEQILWVVTNDGKLHSCTYRREEQVVAWATHETAGEVESVAAVYGQPAGGDEVWVIVKRNGKRLVERLKSNYWADLESGEIVWHMDSAIEKTGTFSAVDGLEHLEGQTAVIIADGGEMPSALVIDGQVAVPAGTTHAAVGLPFESLLQPMPIEVPLQDGTAQGRRVKVTEVALLLYRTQAGSYADSPTAKVYPLVIRQSGDDANAPPVPFSGLKRLSTSGTYNDSIDVTVKSSSVMPLNVLSLIPTLNVYGT</sequence>
<dbReference type="EMBL" id="LR797282">
    <property type="protein sequence ID" value="CAB4199013.1"/>
    <property type="molecule type" value="Genomic_DNA"/>
</dbReference>
<evidence type="ECO:0008006" key="4">
    <source>
        <dbReference type="Google" id="ProtNLM"/>
    </source>
</evidence>
<reference evidence="3" key="1">
    <citation type="submission" date="2020-05" db="EMBL/GenBank/DDBJ databases">
        <authorList>
            <person name="Chiriac C."/>
            <person name="Salcher M."/>
            <person name="Ghai R."/>
            <person name="Kavagutti S V."/>
        </authorList>
    </citation>
    <scope>NUCLEOTIDE SEQUENCE</scope>
</reference>
<protein>
    <recommendedName>
        <fullName evidence="4">Ubiquitin-activating enzyme E1, FCCH domain containing protein</fullName>
    </recommendedName>
</protein>
<accession>A0A6J5SVQ7</accession>
<evidence type="ECO:0000313" key="3">
    <source>
        <dbReference type="EMBL" id="CAB4218527.1"/>
    </source>
</evidence>
<dbReference type="EMBL" id="LR797464">
    <property type="protein sequence ID" value="CAB4218527.1"/>
    <property type="molecule type" value="Genomic_DNA"/>
</dbReference>